<dbReference type="EMBL" id="KI925460">
    <property type="protein sequence ID" value="ETW79803.1"/>
    <property type="molecule type" value="Genomic_DNA"/>
</dbReference>
<keyword evidence="3" id="KW-1185">Reference proteome</keyword>
<dbReference type="KEGG" id="hir:HETIRDRAFT_48824"/>
<accession>W4K1X1</accession>
<feature type="compositionally biased region" description="Polar residues" evidence="1">
    <location>
        <begin position="1034"/>
        <end position="1060"/>
    </location>
</feature>
<dbReference type="PANTHER" id="PTHR31912:SF34">
    <property type="entry name" value="NOTOCHORD-RELATED PROTEIN"/>
    <property type="match status" value="1"/>
</dbReference>
<dbReference type="RefSeq" id="XP_009547927.1">
    <property type="nucleotide sequence ID" value="XM_009549632.1"/>
</dbReference>
<gene>
    <name evidence="2" type="ORF">HETIRDRAFT_48824</name>
</gene>
<dbReference type="AlphaFoldDB" id="W4K1X1"/>
<dbReference type="GeneID" id="20678085"/>
<dbReference type="OrthoDB" id="2246127at2759"/>
<protein>
    <submittedName>
        <fullName evidence="2">Uncharacterized protein</fullName>
    </submittedName>
</protein>
<dbReference type="InParanoid" id="W4K1X1"/>
<name>W4K1X1_HETIT</name>
<reference evidence="2 3" key="1">
    <citation type="journal article" date="2012" name="New Phytol.">
        <title>Insight into trade-off between wood decay and parasitism from the genome of a fungal forest pathogen.</title>
        <authorList>
            <person name="Olson A."/>
            <person name="Aerts A."/>
            <person name="Asiegbu F."/>
            <person name="Belbahri L."/>
            <person name="Bouzid O."/>
            <person name="Broberg A."/>
            <person name="Canback B."/>
            <person name="Coutinho P.M."/>
            <person name="Cullen D."/>
            <person name="Dalman K."/>
            <person name="Deflorio G."/>
            <person name="van Diepen L.T."/>
            <person name="Dunand C."/>
            <person name="Duplessis S."/>
            <person name="Durling M."/>
            <person name="Gonthier P."/>
            <person name="Grimwood J."/>
            <person name="Fossdal C.G."/>
            <person name="Hansson D."/>
            <person name="Henrissat B."/>
            <person name="Hietala A."/>
            <person name="Himmelstrand K."/>
            <person name="Hoffmeister D."/>
            <person name="Hogberg N."/>
            <person name="James T.Y."/>
            <person name="Karlsson M."/>
            <person name="Kohler A."/>
            <person name="Kues U."/>
            <person name="Lee Y.H."/>
            <person name="Lin Y.C."/>
            <person name="Lind M."/>
            <person name="Lindquist E."/>
            <person name="Lombard V."/>
            <person name="Lucas S."/>
            <person name="Lunden K."/>
            <person name="Morin E."/>
            <person name="Murat C."/>
            <person name="Park J."/>
            <person name="Raffaello T."/>
            <person name="Rouze P."/>
            <person name="Salamov A."/>
            <person name="Schmutz J."/>
            <person name="Solheim H."/>
            <person name="Stahlberg J."/>
            <person name="Velez H."/>
            <person name="de Vries R.P."/>
            <person name="Wiebenga A."/>
            <person name="Woodward S."/>
            <person name="Yakovlev I."/>
            <person name="Garbelotto M."/>
            <person name="Martin F."/>
            <person name="Grigoriev I.V."/>
            <person name="Stenlid J."/>
        </authorList>
    </citation>
    <scope>NUCLEOTIDE SEQUENCE [LARGE SCALE GENOMIC DNA]</scope>
    <source>
        <strain evidence="2 3">TC 32-1</strain>
    </source>
</reference>
<dbReference type="eggNOG" id="ENOG502SBYH">
    <property type="taxonomic scope" value="Eukaryota"/>
</dbReference>
<evidence type="ECO:0000256" key="1">
    <source>
        <dbReference type="SAM" id="MobiDB-lite"/>
    </source>
</evidence>
<sequence>MRKTRDSAVNPAWFPWPNKVVCVLDILRNLPRSLLSDTQMEIITWGMMNLGIDDLPSISSLKDTFGGLQQRYGIRTTRREGALGHVYYTNSLADQICQEFSNPRVVSHLCAYPEDAGNKLEQAWQADRWLKEIEPALTTPMIRAHGHDFYIFEPTKLNDGRIVLPTRWFFRTKHENGKAVRHFFGQACKLEPVVTDQGPSGYIAVEHETLEIDARDLLFPFPRLVDTFHLDHLPDPRVMLGLCTVKEAGQGVLPWTHTQDPSLGNDWRVKSKGHRVEAMMMWLYCDDTSGNLSKKWNKHNSFLWTPAGLPRDMAQKQYNVHFLATSNIAPPLEMLDGVAADLEAAQRDGIWAWDVAAQELVLVFPIVLALLGDNPMQSEFACHIGLRGKFFCRACWVKGRDADDENGTVPQRTIIPDMSPVPRIGMMSGQLLPPKKRKARGLETLQQLADRARRFLAPTAMRNGEDTQRKLRSIFKTVQRVGGMSQAAKLHTAYGVKDTYQDSFIDRIATLTRKLTGSMASRQKKVDDLVATFPMDTLSPVWRIKGLDPHLDTPVEILHVVLLGFVKYFWRDAIARQNTDQKAVLIARLCSLNVSGLGSSKLVGQTLVQYSGSLTGRDFRVIAQVAPFVLYDLVPRECFDAWLALSQLVPLVWQPSIQNLEQHLVELNHRIKHFLLCTVKWTPRWFNKPKFHIIQHLAFHIRRFGPAILFATESFESFNGVIRDHSVHSNRHAPSRDIALGFGHYSRVRHLMSGGVVLSREPGESVQGSRHSRGGLSPPVNHRGLGMDPRVWCMAGPDALALVCTSGVRVNFVARQLGLSDPVHLPDSIPNPHLHQYLTCSSVTGHNGERVEVYSWVLTQKTRSPDSPIRVARVVEILQVYGTSQQLNGCADLILVLFHDVSQLAPTYMLPSLVPQEWGLISAKDLLCPVNVQHNCAMHKCDTSAQIPVRQENELTTTTRRAVCHKGRLDYVLNVGQLHDACHMTSFRVAPPFIDEDTAILTGAAREIDSRKRDDTSTAVLLGHGALRGRARASRSNGTATGLSSDIMQGSLRGSTSTSA</sequence>
<evidence type="ECO:0000313" key="2">
    <source>
        <dbReference type="EMBL" id="ETW79803.1"/>
    </source>
</evidence>
<dbReference type="HOGENOM" id="CLU_004591_2_1_1"/>
<dbReference type="PANTHER" id="PTHR31912">
    <property type="entry name" value="IP13529P"/>
    <property type="match status" value="1"/>
</dbReference>
<dbReference type="Proteomes" id="UP000030671">
    <property type="component" value="Unassembled WGS sequence"/>
</dbReference>
<organism evidence="2 3">
    <name type="scientific">Heterobasidion irregulare (strain TC 32-1)</name>
    <dbReference type="NCBI Taxonomy" id="747525"/>
    <lineage>
        <taxon>Eukaryota</taxon>
        <taxon>Fungi</taxon>
        <taxon>Dikarya</taxon>
        <taxon>Basidiomycota</taxon>
        <taxon>Agaricomycotina</taxon>
        <taxon>Agaricomycetes</taxon>
        <taxon>Russulales</taxon>
        <taxon>Bondarzewiaceae</taxon>
        <taxon>Heterobasidion</taxon>
        <taxon>Heterobasidion annosum species complex</taxon>
    </lineage>
</organism>
<feature type="region of interest" description="Disordered" evidence="1">
    <location>
        <begin position="760"/>
        <end position="781"/>
    </location>
</feature>
<feature type="region of interest" description="Disordered" evidence="1">
    <location>
        <begin position="1030"/>
        <end position="1060"/>
    </location>
</feature>
<evidence type="ECO:0000313" key="3">
    <source>
        <dbReference type="Proteomes" id="UP000030671"/>
    </source>
</evidence>
<proteinExistence type="predicted"/>